<evidence type="ECO:0000313" key="3">
    <source>
        <dbReference type="EMBL" id="EEB06441.1"/>
    </source>
</evidence>
<feature type="compositionally biased region" description="Basic and acidic residues" evidence="1">
    <location>
        <begin position="366"/>
        <end position="376"/>
    </location>
</feature>
<dbReference type="STRING" id="402676.B6JY23"/>
<dbReference type="AlphaFoldDB" id="B6JY23"/>
<dbReference type="Proteomes" id="UP000001744">
    <property type="component" value="Unassembled WGS sequence"/>
</dbReference>
<dbReference type="GO" id="GO:0016807">
    <property type="term" value="F:cysteine-type carboxypeptidase activity"/>
    <property type="evidence" value="ECO:0000318"/>
    <property type="project" value="GO_Central"/>
</dbReference>
<dbReference type="eggNOG" id="KOG2427">
    <property type="taxonomic scope" value="Eukaryota"/>
</dbReference>
<dbReference type="GeneID" id="7051440"/>
<dbReference type="EMBL" id="KE651168">
    <property type="protein sequence ID" value="EEB06441.1"/>
    <property type="molecule type" value="Genomic_DNA"/>
</dbReference>
<feature type="region of interest" description="Disordered" evidence="1">
    <location>
        <begin position="319"/>
        <end position="376"/>
    </location>
</feature>
<sequence length="376" mass="42880">MSEIAIPGGLKPKSEPKEESKSSTSYATKSVEFWVSEKGVYERRRIVCQTENGPCPIIALINCLVLKSTPAKEFKLPEKKRLTEEQLNALLVQYAEQYNLGNVKDDKSAMDNLQNNLATMHFGQQLNPCLFDVQKFAYGDEVFRLFDIRLVHGWILSQEDLNANEEGTFELLQKIPYYEEIADKLVERSTLLESSDTEELSEEQLDFLQKSSVIADVMMNRYSKQFLTHAGISKILEHVAPGEVLVLFRSNHFSTLFSHPESLSLFTLVTDSGYINAGNDVVWETFDDQVVETGNGELCSAHFVPTVLIIQRRKEANRSQEARDKLYAKQLQQKENQRESRTKTSKQQHPPTRPKVSSTNKHSSRKKEELKPCIIS</sequence>
<dbReference type="GO" id="GO:0004843">
    <property type="term" value="F:cysteine-type deubiquitinase activity"/>
    <property type="evidence" value="ECO:0007669"/>
    <property type="project" value="InterPro"/>
</dbReference>
<dbReference type="OMA" id="MHFGQQL"/>
<feature type="compositionally biased region" description="Polar residues" evidence="1">
    <location>
        <begin position="345"/>
        <end position="361"/>
    </location>
</feature>
<accession>B6JY23</accession>
<dbReference type="PANTHER" id="PTHR18063">
    <property type="entry name" value="NF-E2 INDUCIBLE PROTEIN"/>
    <property type="match status" value="1"/>
</dbReference>
<gene>
    <name evidence="4" type="primary">miy1</name>
    <name evidence="3" type="ORF">SJAG_01481</name>
</gene>
<feature type="region of interest" description="Disordered" evidence="1">
    <location>
        <begin position="1"/>
        <end position="23"/>
    </location>
</feature>
<evidence type="ECO:0000313" key="5">
    <source>
        <dbReference type="Proteomes" id="UP000001744"/>
    </source>
</evidence>
<dbReference type="VEuPathDB" id="FungiDB:SJAG_01481"/>
<dbReference type="InterPro" id="IPR007518">
    <property type="entry name" value="MINDY"/>
</dbReference>
<dbReference type="PANTHER" id="PTHR18063:SF6">
    <property type="entry name" value="UBIQUITIN CARBOXYL-TERMINAL HYDROLASE"/>
    <property type="match status" value="1"/>
</dbReference>
<proteinExistence type="predicted"/>
<evidence type="ECO:0000313" key="4">
    <source>
        <dbReference type="JaponicusDB" id="SJAG_01481"/>
    </source>
</evidence>
<dbReference type="InterPro" id="IPR033979">
    <property type="entry name" value="MINDY_domain"/>
</dbReference>
<dbReference type="RefSeq" id="XP_002172734.1">
    <property type="nucleotide sequence ID" value="XM_002172698.2"/>
</dbReference>
<dbReference type="Pfam" id="PF04424">
    <property type="entry name" value="MINDY_DUB"/>
    <property type="match status" value="1"/>
</dbReference>
<evidence type="ECO:0000259" key="2">
    <source>
        <dbReference type="Pfam" id="PF04424"/>
    </source>
</evidence>
<dbReference type="GO" id="GO:1990380">
    <property type="term" value="F:K48-linked deubiquitinase activity"/>
    <property type="evidence" value="ECO:0000318"/>
    <property type="project" value="GO_Central"/>
</dbReference>
<name>B6JY23_SCHJY</name>
<protein>
    <submittedName>
        <fullName evidence="3">DUF544 family protein</fullName>
    </submittedName>
</protein>
<feature type="domain" description="MINDY deubiquitinase" evidence="2">
    <location>
        <begin position="25"/>
        <end position="303"/>
    </location>
</feature>
<keyword evidence="5" id="KW-1185">Reference proteome</keyword>
<dbReference type="HOGENOM" id="CLU_794910_0_0_1"/>
<evidence type="ECO:0000256" key="1">
    <source>
        <dbReference type="SAM" id="MobiDB-lite"/>
    </source>
</evidence>
<reference evidence="3 5" key="1">
    <citation type="journal article" date="2011" name="Science">
        <title>Comparative functional genomics of the fission yeasts.</title>
        <authorList>
            <person name="Rhind N."/>
            <person name="Chen Z."/>
            <person name="Yassour M."/>
            <person name="Thompson D.A."/>
            <person name="Haas B.J."/>
            <person name="Habib N."/>
            <person name="Wapinski I."/>
            <person name="Roy S."/>
            <person name="Lin M.F."/>
            <person name="Heiman D.I."/>
            <person name="Young S.K."/>
            <person name="Furuya K."/>
            <person name="Guo Y."/>
            <person name="Pidoux A."/>
            <person name="Chen H.M."/>
            <person name="Robbertse B."/>
            <person name="Goldberg J.M."/>
            <person name="Aoki K."/>
            <person name="Bayne E.H."/>
            <person name="Berlin A.M."/>
            <person name="Desjardins C.A."/>
            <person name="Dobbs E."/>
            <person name="Dukaj L."/>
            <person name="Fan L."/>
            <person name="FitzGerald M.G."/>
            <person name="French C."/>
            <person name="Gujja S."/>
            <person name="Hansen K."/>
            <person name="Keifenheim D."/>
            <person name="Levin J.Z."/>
            <person name="Mosher R.A."/>
            <person name="Mueller C.A."/>
            <person name="Pfiffner J."/>
            <person name="Priest M."/>
            <person name="Russ C."/>
            <person name="Smialowska A."/>
            <person name="Swoboda P."/>
            <person name="Sykes S.M."/>
            <person name="Vaughn M."/>
            <person name="Vengrova S."/>
            <person name="Yoder R."/>
            <person name="Zeng Q."/>
            <person name="Allshire R."/>
            <person name="Baulcombe D."/>
            <person name="Birren B.W."/>
            <person name="Brown W."/>
            <person name="Ekwall K."/>
            <person name="Kellis M."/>
            <person name="Leatherwood J."/>
            <person name="Levin H."/>
            <person name="Margalit H."/>
            <person name="Martienssen R."/>
            <person name="Nieduszynski C.A."/>
            <person name="Spatafora J.W."/>
            <person name="Friedman N."/>
            <person name="Dalgaard J.Z."/>
            <person name="Baumann P."/>
            <person name="Niki H."/>
            <person name="Regev A."/>
            <person name="Nusbaum C."/>
        </authorList>
    </citation>
    <scope>NUCLEOTIDE SEQUENCE [LARGE SCALE GENOMIC DNA]</scope>
    <source>
        <strain evidence="5">yFS275 / FY16936</strain>
    </source>
</reference>
<dbReference type="GO" id="GO:0071944">
    <property type="term" value="C:cell periphery"/>
    <property type="evidence" value="ECO:0000318"/>
    <property type="project" value="GO_Central"/>
</dbReference>
<feature type="compositionally biased region" description="Basic and acidic residues" evidence="1">
    <location>
        <begin position="12"/>
        <end position="21"/>
    </location>
</feature>
<organism evidence="3 5">
    <name type="scientific">Schizosaccharomyces japonicus (strain yFS275 / FY16936)</name>
    <name type="common">Fission yeast</name>
    <dbReference type="NCBI Taxonomy" id="402676"/>
    <lineage>
        <taxon>Eukaryota</taxon>
        <taxon>Fungi</taxon>
        <taxon>Dikarya</taxon>
        <taxon>Ascomycota</taxon>
        <taxon>Taphrinomycotina</taxon>
        <taxon>Schizosaccharomycetes</taxon>
        <taxon>Schizosaccharomycetales</taxon>
        <taxon>Schizosaccharomycetaceae</taxon>
        <taxon>Schizosaccharomyces</taxon>
    </lineage>
</organism>
<dbReference type="JaponicusDB" id="SJAG_01481">
    <property type="gene designation" value="miy1"/>
</dbReference>